<gene>
    <name evidence="9" type="ORF">PTSG_02495</name>
</gene>
<dbReference type="EMBL" id="GL832959">
    <property type="protein sequence ID" value="EGD81782.1"/>
    <property type="molecule type" value="Genomic_DNA"/>
</dbReference>
<dbReference type="Pfam" id="PF10235">
    <property type="entry name" value="Cript"/>
    <property type="match status" value="1"/>
</dbReference>
<dbReference type="GO" id="GO:0031122">
    <property type="term" value="P:cytoplasmic microtubule organization"/>
    <property type="evidence" value="ECO:0007669"/>
    <property type="project" value="TreeGrafter"/>
</dbReference>
<dbReference type="AlphaFoldDB" id="F2U2D0"/>
<dbReference type="InterPro" id="IPR019367">
    <property type="entry name" value="PDZ-binding_CRIPT"/>
</dbReference>
<keyword evidence="10" id="KW-1185">Reference proteome</keyword>
<dbReference type="GO" id="GO:0006397">
    <property type="term" value="P:mRNA processing"/>
    <property type="evidence" value="ECO:0007669"/>
    <property type="project" value="UniProtKB-KW"/>
</dbReference>
<dbReference type="KEGG" id="sre:PTSG_02495"/>
<keyword evidence="6" id="KW-0747">Spliceosome</keyword>
<keyword evidence="7" id="KW-0508">mRNA splicing</keyword>
<evidence type="ECO:0000256" key="3">
    <source>
        <dbReference type="ARBA" id="ARBA00018615"/>
    </source>
</evidence>
<name>F2U2D0_SALR5</name>
<dbReference type="OrthoDB" id="147332at2759"/>
<dbReference type="STRING" id="946362.F2U2D0"/>
<evidence type="ECO:0000256" key="7">
    <source>
        <dbReference type="ARBA" id="ARBA00023187"/>
    </source>
</evidence>
<dbReference type="RefSeq" id="XP_004996986.1">
    <property type="nucleotide sequence ID" value="XM_004996929.1"/>
</dbReference>
<comment type="subcellular location">
    <subcellularLocation>
        <location evidence="1">Cytoplasm</location>
    </subcellularLocation>
</comment>
<dbReference type="eggNOG" id="KOG3476">
    <property type="taxonomic scope" value="Eukaryota"/>
</dbReference>
<dbReference type="InParanoid" id="F2U2D0"/>
<dbReference type="GO" id="GO:0005737">
    <property type="term" value="C:cytoplasm"/>
    <property type="evidence" value="ECO:0007669"/>
    <property type="project" value="UniProtKB-SubCell"/>
</dbReference>
<dbReference type="GO" id="GO:0005681">
    <property type="term" value="C:spliceosomal complex"/>
    <property type="evidence" value="ECO:0007669"/>
    <property type="project" value="UniProtKB-KW"/>
</dbReference>
<proteinExistence type="inferred from homology"/>
<dbReference type="OMA" id="MPCDKCE"/>
<dbReference type="PANTHER" id="PTHR11805">
    <property type="entry name" value="CYSTEINE-RICH PDZ-BINDING PROTEIN"/>
    <property type="match status" value="1"/>
</dbReference>
<keyword evidence="4" id="KW-0963">Cytoplasm</keyword>
<evidence type="ECO:0000256" key="2">
    <source>
        <dbReference type="ARBA" id="ARBA00009021"/>
    </source>
</evidence>
<evidence type="ECO:0000256" key="6">
    <source>
        <dbReference type="ARBA" id="ARBA00022728"/>
    </source>
</evidence>
<evidence type="ECO:0000256" key="4">
    <source>
        <dbReference type="ARBA" id="ARBA00022490"/>
    </source>
</evidence>
<dbReference type="Proteomes" id="UP000007799">
    <property type="component" value="Unassembled WGS sequence"/>
</dbReference>
<sequence length="98" mass="11229">MVCAKCEKKLAKLETPDKWKDGARNTNASDKRKIGANKLLKGKKNRFNPYEQFHKCKICKVKVHQKHAHYCQGCAYKIGICAMCGKQMIDTKDLKQTN</sequence>
<comment type="similarity">
    <text evidence="2">Belongs to the CRIPT family.</text>
</comment>
<dbReference type="FunCoup" id="F2U2D0">
    <property type="interactions" value="140"/>
</dbReference>
<evidence type="ECO:0000256" key="8">
    <source>
        <dbReference type="ARBA" id="ARBA00032518"/>
    </source>
</evidence>
<evidence type="ECO:0000313" key="9">
    <source>
        <dbReference type="EMBL" id="EGD81782.1"/>
    </source>
</evidence>
<evidence type="ECO:0000256" key="1">
    <source>
        <dbReference type="ARBA" id="ARBA00004496"/>
    </source>
</evidence>
<keyword evidence="5" id="KW-0507">mRNA processing</keyword>
<dbReference type="GeneID" id="16077578"/>
<dbReference type="GO" id="GO:0008380">
    <property type="term" value="P:RNA splicing"/>
    <property type="evidence" value="ECO:0007669"/>
    <property type="project" value="UniProtKB-KW"/>
</dbReference>
<reference evidence="9" key="1">
    <citation type="submission" date="2009-08" db="EMBL/GenBank/DDBJ databases">
        <title>Annotation of Salpingoeca rosetta.</title>
        <authorList>
            <consortium name="The Broad Institute Genome Sequencing Platform"/>
            <person name="Russ C."/>
            <person name="Cuomo C."/>
            <person name="Burger G."/>
            <person name="Gray M.W."/>
            <person name="Holland P.W.H."/>
            <person name="King N."/>
            <person name="Lang F.B.F."/>
            <person name="Roger A.J."/>
            <person name="Ruiz-Trillo I."/>
            <person name="Young S.K."/>
            <person name="Zeng Q."/>
            <person name="Gargeya S."/>
            <person name="Alvarado L."/>
            <person name="Berlin A."/>
            <person name="Chapman S.B."/>
            <person name="Chen Z."/>
            <person name="Freedman E."/>
            <person name="Gellesch M."/>
            <person name="Goldberg J."/>
            <person name="Griggs A."/>
            <person name="Gujja S."/>
            <person name="Heilman E."/>
            <person name="Heiman D."/>
            <person name="Howarth C."/>
            <person name="Mehta T."/>
            <person name="Neiman D."/>
            <person name="Pearson M."/>
            <person name="Roberts A."/>
            <person name="Saif S."/>
            <person name="Shea T."/>
            <person name="Shenoy N."/>
            <person name="Sisk P."/>
            <person name="Stolte C."/>
            <person name="Sykes S."/>
            <person name="White J."/>
            <person name="Yandava C."/>
            <person name="Haas B."/>
            <person name="Nusbaum C."/>
            <person name="Birren B."/>
        </authorList>
    </citation>
    <scope>NUCLEOTIDE SEQUENCE</scope>
    <source>
        <strain evidence="9">ATCC 50818</strain>
    </source>
</reference>
<evidence type="ECO:0000313" key="10">
    <source>
        <dbReference type="Proteomes" id="UP000007799"/>
    </source>
</evidence>
<dbReference type="GO" id="GO:0008017">
    <property type="term" value="F:microtubule binding"/>
    <property type="evidence" value="ECO:0007669"/>
    <property type="project" value="TreeGrafter"/>
</dbReference>
<evidence type="ECO:0000256" key="5">
    <source>
        <dbReference type="ARBA" id="ARBA00022664"/>
    </source>
</evidence>
<accession>F2U2D0</accession>
<protein>
    <recommendedName>
        <fullName evidence="3">Cysteine-rich PDZ-binding protein</fullName>
    </recommendedName>
    <alternativeName>
        <fullName evidence="8">Cysteine-rich interactor of PDZ three</fullName>
    </alternativeName>
</protein>
<organism evidence="9 10">
    <name type="scientific">Salpingoeca rosetta (strain ATCC 50818 / BSB-021)</name>
    <dbReference type="NCBI Taxonomy" id="946362"/>
    <lineage>
        <taxon>Eukaryota</taxon>
        <taxon>Choanoflagellata</taxon>
        <taxon>Craspedida</taxon>
        <taxon>Salpingoecidae</taxon>
        <taxon>Salpingoeca</taxon>
    </lineage>
</organism>
<dbReference type="PANTHER" id="PTHR11805:SF1">
    <property type="entry name" value="CYSTEINE-RICH PDZ-BINDING PROTEIN"/>
    <property type="match status" value="1"/>
</dbReference>